<evidence type="ECO:0000256" key="1">
    <source>
        <dbReference type="ARBA" id="ARBA00010759"/>
    </source>
</evidence>
<dbReference type="Proteomes" id="UP001595839">
    <property type="component" value="Unassembled WGS sequence"/>
</dbReference>
<dbReference type="EMBL" id="JBHSFK010000039">
    <property type="protein sequence ID" value="MFC4506059.1"/>
    <property type="molecule type" value="Genomic_DNA"/>
</dbReference>
<feature type="binding site" evidence="2">
    <location>
        <position position="94"/>
    </location>
    <ligand>
        <name>Fe cation</name>
        <dbReference type="ChEBI" id="CHEBI:24875"/>
    </ligand>
</feature>
<feature type="binding site" evidence="2">
    <location>
        <position position="140"/>
    </location>
    <ligand>
        <name>Fe cation</name>
        <dbReference type="ChEBI" id="CHEBI:24875"/>
    </ligand>
</feature>
<gene>
    <name evidence="2 3" type="primary">def</name>
    <name evidence="3" type="ORF">ACFPIH_42580</name>
</gene>
<dbReference type="InterPro" id="IPR023635">
    <property type="entry name" value="Peptide_deformylase"/>
</dbReference>
<protein>
    <recommendedName>
        <fullName evidence="2">Peptide deformylase</fullName>
        <shortName evidence="2">PDF</shortName>
        <ecNumber evidence="2">3.5.1.88</ecNumber>
    </recommendedName>
    <alternativeName>
        <fullName evidence="2">Polypeptide deformylase</fullName>
    </alternativeName>
</protein>
<organism evidence="3 4">
    <name type="scientific">Streptomyces vulcanius</name>
    <dbReference type="NCBI Taxonomy" id="1441876"/>
    <lineage>
        <taxon>Bacteria</taxon>
        <taxon>Bacillati</taxon>
        <taxon>Actinomycetota</taxon>
        <taxon>Actinomycetes</taxon>
        <taxon>Kitasatosporales</taxon>
        <taxon>Streptomycetaceae</taxon>
        <taxon>Streptomyces</taxon>
    </lineage>
</organism>
<dbReference type="PIRSF" id="PIRSF004749">
    <property type="entry name" value="Pep_def"/>
    <property type="match status" value="1"/>
</dbReference>
<keyword evidence="2 3" id="KW-0378">Hydrolase</keyword>
<dbReference type="SUPFAM" id="SSF56420">
    <property type="entry name" value="Peptide deformylase"/>
    <property type="match status" value="1"/>
</dbReference>
<feature type="active site" evidence="2">
    <location>
        <position position="137"/>
    </location>
</feature>
<dbReference type="NCBIfam" id="TIGR00079">
    <property type="entry name" value="pept_deformyl"/>
    <property type="match status" value="1"/>
</dbReference>
<sequence>MTVVSIRKLGDPALREPAKPVTDFDAELHTLVGDLRETLSDSRGAGLAAPQLGVGLRVFVWSPKLIDGRGDLDHLVNPVLDFPDEEEQDGMEGCLSIPGVFLDTKRRMNVVAKGFTMKGDPVQVVGDGILARCIQHETDHLDGVLFIDRLTPEQQERWIATLRAADWFDESLMTKIKNSPHQ</sequence>
<dbReference type="Gene3D" id="3.90.45.10">
    <property type="entry name" value="Peptide deformylase"/>
    <property type="match status" value="1"/>
</dbReference>
<reference evidence="4" key="1">
    <citation type="journal article" date="2019" name="Int. J. Syst. Evol. Microbiol.">
        <title>The Global Catalogue of Microorganisms (GCM) 10K type strain sequencing project: providing services to taxonomists for standard genome sequencing and annotation.</title>
        <authorList>
            <consortium name="The Broad Institute Genomics Platform"/>
            <consortium name="The Broad Institute Genome Sequencing Center for Infectious Disease"/>
            <person name="Wu L."/>
            <person name="Ma J."/>
        </authorList>
    </citation>
    <scope>NUCLEOTIDE SEQUENCE [LARGE SCALE GENOMIC DNA]</scope>
    <source>
        <strain evidence="4">CGMCC 4.7177</strain>
    </source>
</reference>
<evidence type="ECO:0000256" key="2">
    <source>
        <dbReference type="HAMAP-Rule" id="MF_00163"/>
    </source>
</evidence>
<feature type="binding site" evidence="2">
    <location>
        <position position="136"/>
    </location>
    <ligand>
        <name>Fe cation</name>
        <dbReference type="ChEBI" id="CHEBI:24875"/>
    </ligand>
</feature>
<dbReference type="PANTHER" id="PTHR10458:SF22">
    <property type="entry name" value="PEPTIDE DEFORMYLASE"/>
    <property type="match status" value="1"/>
</dbReference>
<comment type="cofactor">
    <cofactor evidence="2">
        <name>Fe(2+)</name>
        <dbReference type="ChEBI" id="CHEBI:29033"/>
    </cofactor>
    <text evidence="2">Binds 1 Fe(2+) ion.</text>
</comment>
<dbReference type="NCBIfam" id="NF001159">
    <property type="entry name" value="PRK00150.1-3"/>
    <property type="match status" value="1"/>
</dbReference>
<evidence type="ECO:0000313" key="3">
    <source>
        <dbReference type="EMBL" id="MFC4506059.1"/>
    </source>
</evidence>
<accession>A0ABV9B1M7</accession>
<keyword evidence="2" id="KW-0648">Protein biosynthesis</keyword>
<dbReference type="HAMAP" id="MF_00163">
    <property type="entry name" value="Pep_deformylase"/>
    <property type="match status" value="1"/>
</dbReference>
<name>A0ABV9B1M7_9ACTN</name>
<comment type="caution">
    <text evidence="3">The sequence shown here is derived from an EMBL/GenBank/DDBJ whole genome shotgun (WGS) entry which is preliminary data.</text>
</comment>
<keyword evidence="4" id="KW-1185">Reference proteome</keyword>
<dbReference type="CDD" id="cd00487">
    <property type="entry name" value="Pep_deformylase"/>
    <property type="match status" value="1"/>
</dbReference>
<dbReference type="RefSeq" id="WP_381183489.1">
    <property type="nucleotide sequence ID" value="NZ_JBHSFK010000039.1"/>
</dbReference>
<comment type="catalytic activity">
    <reaction evidence="2">
        <text>N-terminal N-formyl-L-methionyl-[peptide] + H2O = N-terminal L-methionyl-[peptide] + formate</text>
        <dbReference type="Rhea" id="RHEA:24420"/>
        <dbReference type="Rhea" id="RHEA-COMP:10639"/>
        <dbReference type="Rhea" id="RHEA-COMP:10640"/>
        <dbReference type="ChEBI" id="CHEBI:15377"/>
        <dbReference type="ChEBI" id="CHEBI:15740"/>
        <dbReference type="ChEBI" id="CHEBI:49298"/>
        <dbReference type="ChEBI" id="CHEBI:64731"/>
        <dbReference type="EC" id="3.5.1.88"/>
    </reaction>
</comment>
<dbReference type="Pfam" id="PF01327">
    <property type="entry name" value="Pep_deformylase"/>
    <property type="match status" value="1"/>
</dbReference>
<dbReference type="PANTHER" id="PTHR10458">
    <property type="entry name" value="PEPTIDE DEFORMYLASE"/>
    <property type="match status" value="1"/>
</dbReference>
<evidence type="ECO:0000313" key="4">
    <source>
        <dbReference type="Proteomes" id="UP001595839"/>
    </source>
</evidence>
<comment type="similarity">
    <text evidence="1 2">Belongs to the polypeptide deformylase family.</text>
</comment>
<keyword evidence="2" id="KW-0408">Iron</keyword>
<dbReference type="EC" id="3.5.1.88" evidence="2"/>
<dbReference type="PRINTS" id="PR01576">
    <property type="entry name" value="PDEFORMYLASE"/>
</dbReference>
<proteinExistence type="inferred from homology"/>
<comment type="function">
    <text evidence="2">Removes the formyl group from the N-terminal Met of newly synthesized proteins. Requires at least a dipeptide for an efficient rate of reaction. N-terminal L-methionine is a prerequisite for activity but the enzyme has broad specificity at other positions.</text>
</comment>
<keyword evidence="2" id="KW-0479">Metal-binding</keyword>
<dbReference type="InterPro" id="IPR036821">
    <property type="entry name" value="Peptide_deformylase_sf"/>
</dbReference>
<dbReference type="GO" id="GO:0042586">
    <property type="term" value="F:peptide deformylase activity"/>
    <property type="evidence" value="ECO:0007669"/>
    <property type="project" value="UniProtKB-EC"/>
</dbReference>